<dbReference type="Gene3D" id="2.40.50.90">
    <property type="match status" value="1"/>
</dbReference>
<dbReference type="EMBL" id="CP001751">
    <property type="protein sequence ID" value="ADE40721.1"/>
    <property type="molecule type" value="Genomic_DNA"/>
</dbReference>
<dbReference type="HOGENOM" id="CLU_046484_6_2_5"/>
<evidence type="ECO:0000313" key="3">
    <source>
        <dbReference type="EMBL" id="ADE40721.1"/>
    </source>
</evidence>
<organism evidence="3 4">
    <name type="scientific">Puniceispirillum marinum (strain IMCC1322)</name>
    <dbReference type="NCBI Taxonomy" id="488538"/>
    <lineage>
        <taxon>Bacteria</taxon>
        <taxon>Pseudomonadati</taxon>
        <taxon>Pseudomonadota</taxon>
        <taxon>Alphaproteobacteria</taxon>
        <taxon>Candidatus Puniceispirillales</taxon>
        <taxon>Candidatus Puniceispirillaceae</taxon>
        <taxon>Candidatus Puniceispirillum</taxon>
    </lineage>
</organism>
<reference evidence="3 4" key="1">
    <citation type="journal article" date="2010" name="J. Bacteriol.">
        <title>Complete genome sequence of "Candidatus Puniceispirillum marinum" IMCC1322, a representative of the SAR116 clade in the Alphaproteobacteria.</title>
        <authorList>
            <person name="Oh H.M."/>
            <person name="Kwon K.K."/>
            <person name="Kang I."/>
            <person name="Kang S.G."/>
            <person name="Lee J.H."/>
            <person name="Kim S.J."/>
            <person name="Cho J.C."/>
        </authorList>
    </citation>
    <scope>NUCLEOTIDE SEQUENCE [LARGE SCALE GENOMIC DNA]</scope>
    <source>
        <strain evidence="3 4">IMCC1322</strain>
    </source>
</reference>
<keyword evidence="3" id="KW-0378">Hydrolase</keyword>
<dbReference type="KEGG" id="apb:SAR116_2478"/>
<dbReference type="Pfam" id="PF00565">
    <property type="entry name" value="SNase"/>
    <property type="match status" value="1"/>
</dbReference>
<dbReference type="PANTHER" id="PTHR12302:SF26">
    <property type="entry name" value="BLR1266 PROTEIN"/>
    <property type="match status" value="1"/>
</dbReference>
<name>D5BQK3_PUNMI</name>
<feature type="signal peptide" evidence="1">
    <location>
        <begin position="1"/>
        <end position="33"/>
    </location>
</feature>
<feature type="chain" id="PRO_5003069175" evidence="1">
    <location>
        <begin position="34"/>
        <end position="177"/>
    </location>
</feature>
<protein>
    <submittedName>
        <fullName evidence="3">Nuclease (SNase-like)</fullName>
        <ecNumber evidence="3">3.1.-.-</ecNumber>
    </submittedName>
</protein>
<dbReference type="SUPFAM" id="SSF50199">
    <property type="entry name" value="Staphylococcal nuclease"/>
    <property type="match status" value="1"/>
</dbReference>
<dbReference type="RefSeq" id="WP_013047347.1">
    <property type="nucleotide sequence ID" value="NC_014010.1"/>
</dbReference>
<evidence type="ECO:0000313" key="4">
    <source>
        <dbReference type="Proteomes" id="UP000007460"/>
    </source>
</evidence>
<proteinExistence type="predicted"/>
<dbReference type="PANTHER" id="PTHR12302">
    <property type="entry name" value="EBNA2 BINDING PROTEIN P100"/>
    <property type="match status" value="1"/>
</dbReference>
<evidence type="ECO:0000259" key="2">
    <source>
        <dbReference type="PROSITE" id="PS50830"/>
    </source>
</evidence>
<dbReference type="InterPro" id="IPR035437">
    <property type="entry name" value="SNase_OB-fold_sf"/>
</dbReference>
<dbReference type="Proteomes" id="UP000007460">
    <property type="component" value="Chromosome"/>
</dbReference>
<dbReference type="SMART" id="SM00318">
    <property type="entry name" value="SNc"/>
    <property type="match status" value="1"/>
</dbReference>
<gene>
    <name evidence="3" type="ordered locus">SAR116_2478</name>
</gene>
<evidence type="ECO:0000256" key="1">
    <source>
        <dbReference type="SAM" id="SignalP"/>
    </source>
</evidence>
<dbReference type="AlphaFoldDB" id="D5BQK3"/>
<dbReference type="STRING" id="488538.SAR116_2478"/>
<keyword evidence="1" id="KW-0732">Signal</keyword>
<dbReference type="InterPro" id="IPR016071">
    <property type="entry name" value="Staphylococal_nuclease_OB-fold"/>
</dbReference>
<dbReference type="GO" id="GO:0016787">
    <property type="term" value="F:hydrolase activity"/>
    <property type="evidence" value="ECO:0007669"/>
    <property type="project" value="UniProtKB-KW"/>
</dbReference>
<keyword evidence="4" id="KW-1185">Reference proteome</keyword>
<dbReference type="PROSITE" id="PS50830">
    <property type="entry name" value="TNASE_3"/>
    <property type="match status" value="1"/>
</dbReference>
<feature type="domain" description="TNase-like" evidence="2">
    <location>
        <begin position="46"/>
        <end position="165"/>
    </location>
</feature>
<accession>D5BQK3</accession>
<dbReference type="eggNOG" id="COG1525">
    <property type="taxonomic scope" value="Bacteria"/>
</dbReference>
<dbReference type="EC" id="3.1.-.-" evidence="3"/>
<dbReference type="OrthoDB" id="9805504at2"/>
<sequence length="177" mass="19740">MNRFTMLSRLSGLCVYVLLFCGAGLSVTDSSMAADDPFDISGTVIVTRVSDGDSLRSGALRIRIFGIDAPEIKQICYHDSGIKWPCGETARDRLRALVKTAAHLQCRLRDTDRYGRLVMQCFANQKDLGRTLVEEGMAVAYERYAKDYIAVQAQARDAGRGMWAGTFDMPEDWRKAN</sequence>